<reference evidence="1" key="1">
    <citation type="submission" date="2020-02" db="EMBL/GenBank/DDBJ databases">
        <authorList>
            <person name="Meier V. D."/>
        </authorList>
    </citation>
    <scope>NUCLEOTIDE SEQUENCE</scope>
    <source>
        <strain evidence="1">AVDCRST_MAG28</strain>
    </source>
</reference>
<dbReference type="EMBL" id="CADCVE010000027">
    <property type="protein sequence ID" value="CAA9450383.1"/>
    <property type="molecule type" value="Genomic_DNA"/>
</dbReference>
<sequence length="231" mass="25299">MRPIPFIPTIAEISAGEAGDLRNLEAVISYWTEGTYSAEEWFGEISSSWGTAGFVMRRGEEVCGFAVYGPPEYLSRVQRYPLGPLGEGCALLAYLEGDARTRRHLLVRVMRDLRLRGFSGVEAVASDLGRSRHVSTTFLSESGWKPVRRGLGKGFSYTLMRADFGSIVEVGEMARQLVGRVKLPVLKAPAPSVPSSVLARALANTSANAPARSRVIRARGLRSLQQSRLQE</sequence>
<organism evidence="1">
    <name type="scientific">uncultured Rubrobacteraceae bacterium</name>
    <dbReference type="NCBI Taxonomy" id="349277"/>
    <lineage>
        <taxon>Bacteria</taxon>
        <taxon>Bacillati</taxon>
        <taxon>Actinomycetota</taxon>
        <taxon>Rubrobacteria</taxon>
        <taxon>Rubrobacterales</taxon>
        <taxon>Rubrobacteraceae</taxon>
        <taxon>environmental samples</taxon>
    </lineage>
</organism>
<dbReference type="AlphaFoldDB" id="A0A6J4QV44"/>
<gene>
    <name evidence="1" type="ORF">AVDCRST_MAG28-1378</name>
</gene>
<name>A0A6J4QV44_9ACTN</name>
<proteinExistence type="predicted"/>
<accession>A0A6J4QV44</accession>
<evidence type="ECO:0000313" key="1">
    <source>
        <dbReference type="EMBL" id="CAA9450383.1"/>
    </source>
</evidence>
<evidence type="ECO:0008006" key="2">
    <source>
        <dbReference type="Google" id="ProtNLM"/>
    </source>
</evidence>
<protein>
    <recommendedName>
        <fullName evidence="2">N-acetyltransferase domain-containing protein</fullName>
    </recommendedName>
</protein>